<organism evidence="1 2">
    <name type="scientific">Acetatifactor muris</name>
    <dbReference type="NCBI Taxonomy" id="879566"/>
    <lineage>
        <taxon>Bacteria</taxon>
        <taxon>Bacillati</taxon>
        <taxon>Bacillota</taxon>
        <taxon>Clostridia</taxon>
        <taxon>Lachnospirales</taxon>
        <taxon>Lachnospiraceae</taxon>
        <taxon>Acetatifactor</taxon>
    </lineage>
</organism>
<proteinExistence type="predicted"/>
<gene>
    <name evidence="1" type="ORF">AMURIS_03222</name>
</gene>
<name>A0A2K4ZJ58_9FIRM</name>
<dbReference type="Proteomes" id="UP000236311">
    <property type="component" value="Unassembled WGS sequence"/>
</dbReference>
<dbReference type="RefSeq" id="WP_146040082.1">
    <property type="nucleotide sequence ID" value="NZ_CANRXC010000026.1"/>
</dbReference>
<protein>
    <submittedName>
        <fullName evidence="1">Uncharacterized protein</fullName>
    </submittedName>
</protein>
<dbReference type="AlphaFoldDB" id="A0A2K4ZJ58"/>
<evidence type="ECO:0000313" key="1">
    <source>
        <dbReference type="EMBL" id="SOY30491.1"/>
    </source>
</evidence>
<sequence length="153" mass="18265">MEERVGYRQQIIQEYRRLLEPLLRYLPWLESNSGKAVSRNYQGQGLSSRSMSFPVYDATLMNFVREAAASELMDRNYCYVYTRNRIRNHEDERKVIAAAELKDWEILRGILSKYVLEGMTKATLWGEAVRENIFVLTLKQMRNIVEYWDRTKR</sequence>
<keyword evidence="2" id="KW-1185">Reference proteome</keyword>
<dbReference type="EMBL" id="OFSM01000016">
    <property type="protein sequence ID" value="SOY30491.1"/>
    <property type="molecule type" value="Genomic_DNA"/>
</dbReference>
<accession>A0A2K4ZJ58</accession>
<evidence type="ECO:0000313" key="2">
    <source>
        <dbReference type="Proteomes" id="UP000236311"/>
    </source>
</evidence>
<reference evidence="1 2" key="1">
    <citation type="submission" date="2018-01" db="EMBL/GenBank/DDBJ databases">
        <authorList>
            <person name="Gaut B.S."/>
            <person name="Morton B.R."/>
            <person name="Clegg M.T."/>
            <person name="Duvall M.R."/>
        </authorList>
    </citation>
    <scope>NUCLEOTIDE SEQUENCE [LARGE SCALE GENOMIC DNA]</scope>
    <source>
        <strain evidence="1">GP69</strain>
    </source>
</reference>
<dbReference type="OrthoDB" id="2049991at2"/>